<dbReference type="AlphaFoldDB" id="A0A8H5F3A3"/>
<evidence type="ECO:0000256" key="4">
    <source>
        <dbReference type="ARBA" id="ARBA00011351"/>
    </source>
</evidence>
<keyword evidence="7 9" id="KW-0496">Mitochondrion</keyword>
<keyword evidence="6 9" id="KW-1133">Transmembrane helix</keyword>
<evidence type="ECO:0000313" key="13">
    <source>
        <dbReference type="Proteomes" id="UP000567179"/>
    </source>
</evidence>
<organism evidence="12 13">
    <name type="scientific">Psilocybe cf. subviscida</name>
    <dbReference type="NCBI Taxonomy" id="2480587"/>
    <lineage>
        <taxon>Eukaryota</taxon>
        <taxon>Fungi</taxon>
        <taxon>Dikarya</taxon>
        <taxon>Basidiomycota</taxon>
        <taxon>Agaricomycotina</taxon>
        <taxon>Agaricomycetes</taxon>
        <taxon>Agaricomycetidae</taxon>
        <taxon>Agaricales</taxon>
        <taxon>Agaricineae</taxon>
        <taxon>Strophariaceae</taxon>
        <taxon>Psilocybe</taxon>
    </lineage>
</organism>
<comment type="subunit">
    <text evidence="4 9">Component of 250-400 kDa complexes called cytochrome oxidase assembly intermediates or COA complexes.</text>
</comment>
<evidence type="ECO:0000256" key="6">
    <source>
        <dbReference type="ARBA" id="ARBA00022989"/>
    </source>
</evidence>
<dbReference type="InterPro" id="IPR018628">
    <property type="entry name" value="Coa3_CC"/>
</dbReference>
<name>A0A8H5F3A3_9AGAR</name>
<evidence type="ECO:0000256" key="3">
    <source>
        <dbReference type="ARBA" id="ARBA00007035"/>
    </source>
</evidence>
<dbReference type="OrthoDB" id="10018333at2759"/>
<comment type="similarity">
    <text evidence="3 9">Belongs to the COA3 family.</text>
</comment>
<keyword evidence="8 9" id="KW-0472">Membrane</keyword>
<evidence type="ECO:0000259" key="11">
    <source>
        <dbReference type="Pfam" id="PF09813"/>
    </source>
</evidence>
<protein>
    <recommendedName>
        <fullName evidence="9">Cytochrome c oxidase assembly factor 3</fullName>
    </recommendedName>
</protein>
<evidence type="ECO:0000256" key="7">
    <source>
        <dbReference type="ARBA" id="ARBA00023128"/>
    </source>
</evidence>
<evidence type="ECO:0000313" key="12">
    <source>
        <dbReference type="EMBL" id="KAF5322109.1"/>
    </source>
</evidence>
<evidence type="ECO:0000256" key="9">
    <source>
        <dbReference type="RuleBase" id="RU367056"/>
    </source>
</evidence>
<evidence type="ECO:0000256" key="10">
    <source>
        <dbReference type="SAM" id="MobiDB-lite"/>
    </source>
</evidence>
<dbReference type="PANTHER" id="PTHR15642">
    <property type="entry name" value="CYTOCHROME C OXIDASE ASSEMBLY FACTOR 3, MITOCHONDRIAL"/>
    <property type="match status" value="1"/>
</dbReference>
<evidence type="ECO:0000256" key="5">
    <source>
        <dbReference type="ARBA" id="ARBA00022692"/>
    </source>
</evidence>
<sequence length="221" mass="23918">MSRTHGMQRDRCRALRQSTISVKFHSVLCVFPAQSSSTPLSLAHQSSRRPRPKDHSMPKYVDSREAAKSYRPVAGMSPGLKRAREPYRVKNAILGLTLGAFAVGVWAYSISAVKQDVFDDMDDEVVQLKTPAGPASVSVPAGTPVPTVLKDSDIVKKVDNVRAAQAALPLPSSSSSATSVPPARGVLQHLDKRWSTFLDPKNKTLVWGAPPVDNMGKMSDS</sequence>
<keyword evidence="9" id="KW-0999">Mitochondrion inner membrane</keyword>
<comment type="function">
    <text evidence="1 9">Required for assembly of cytochrome c oxidase (complex IV).</text>
</comment>
<accession>A0A8H5F3A3</accession>
<evidence type="ECO:0000256" key="8">
    <source>
        <dbReference type="ARBA" id="ARBA00023136"/>
    </source>
</evidence>
<dbReference type="PANTHER" id="PTHR15642:SF3">
    <property type="entry name" value="CYTOCHROME C OXIDASE ASSEMBLY FACTOR 3 HOMOLOG, MITOCHONDRIAL"/>
    <property type="match status" value="1"/>
</dbReference>
<dbReference type="Pfam" id="PF09813">
    <property type="entry name" value="Coa3_cc"/>
    <property type="match status" value="1"/>
</dbReference>
<comment type="caution">
    <text evidence="12">The sequence shown here is derived from an EMBL/GenBank/DDBJ whole genome shotgun (WGS) entry which is preliminary data.</text>
</comment>
<evidence type="ECO:0000256" key="1">
    <source>
        <dbReference type="ARBA" id="ARBA00003064"/>
    </source>
</evidence>
<feature type="transmembrane region" description="Helical" evidence="9">
    <location>
        <begin position="91"/>
        <end position="109"/>
    </location>
</feature>
<proteinExistence type="inferred from homology"/>
<feature type="domain" description="Cytochrome c oxidase assembly factor 3 mitochondrial coiled-coil" evidence="11">
    <location>
        <begin position="79"/>
        <end position="124"/>
    </location>
</feature>
<dbReference type="InterPro" id="IPR041752">
    <property type="entry name" value="Coa3"/>
</dbReference>
<dbReference type="Proteomes" id="UP000567179">
    <property type="component" value="Unassembled WGS sequence"/>
</dbReference>
<dbReference type="GO" id="GO:0033617">
    <property type="term" value="P:mitochondrial respiratory chain complex IV assembly"/>
    <property type="evidence" value="ECO:0007669"/>
    <property type="project" value="UniProtKB-UniRule"/>
</dbReference>
<keyword evidence="5 9" id="KW-0812">Transmembrane</keyword>
<reference evidence="12 13" key="1">
    <citation type="journal article" date="2020" name="ISME J.">
        <title>Uncovering the hidden diversity of litter-decomposition mechanisms in mushroom-forming fungi.</title>
        <authorList>
            <person name="Floudas D."/>
            <person name="Bentzer J."/>
            <person name="Ahren D."/>
            <person name="Johansson T."/>
            <person name="Persson P."/>
            <person name="Tunlid A."/>
        </authorList>
    </citation>
    <scope>NUCLEOTIDE SEQUENCE [LARGE SCALE GENOMIC DNA]</scope>
    <source>
        <strain evidence="12 13">CBS 101986</strain>
    </source>
</reference>
<gene>
    <name evidence="12" type="ORF">D9619_000718</name>
</gene>
<dbReference type="GO" id="GO:0005743">
    <property type="term" value="C:mitochondrial inner membrane"/>
    <property type="evidence" value="ECO:0007669"/>
    <property type="project" value="UniProtKB-UniRule"/>
</dbReference>
<keyword evidence="13" id="KW-1185">Reference proteome</keyword>
<evidence type="ECO:0000256" key="2">
    <source>
        <dbReference type="ARBA" id="ARBA00004304"/>
    </source>
</evidence>
<feature type="region of interest" description="Disordered" evidence="10">
    <location>
        <begin position="40"/>
        <end position="60"/>
    </location>
</feature>
<dbReference type="EMBL" id="JAACJJ010000028">
    <property type="protein sequence ID" value="KAF5322109.1"/>
    <property type="molecule type" value="Genomic_DNA"/>
</dbReference>
<comment type="subcellular location">
    <subcellularLocation>
        <location evidence="2">Mitochondrion membrane</location>
        <topology evidence="2">Single-pass membrane protein</topology>
    </subcellularLocation>
</comment>